<dbReference type="AlphaFoldDB" id="A0AAW4WEI0"/>
<dbReference type="PROSITE" id="PS50052">
    <property type="entry name" value="GUANYLATE_KINASE_2"/>
    <property type="match status" value="1"/>
</dbReference>
<comment type="caution">
    <text evidence="2">The sequence shown here is derived from an EMBL/GenBank/DDBJ whole genome shotgun (WGS) entry which is preliminary data.</text>
</comment>
<evidence type="ECO:0000313" key="3">
    <source>
        <dbReference type="Proteomes" id="UP001198893"/>
    </source>
</evidence>
<evidence type="ECO:0000313" key="2">
    <source>
        <dbReference type="EMBL" id="MCC2241726.1"/>
    </source>
</evidence>
<gene>
    <name evidence="2" type="ORF">LKD47_05320</name>
</gene>
<dbReference type="InterPro" id="IPR008144">
    <property type="entry name" value="Guanylate_kin-like_dom"/>
</dbReference>
<keyword evidence="2" id="KW-0418">Kinase</keyword>
<evidence type="ECO:0000259" key="1">
    <source>
        <dbReference type="PROSITE" id="PS50052"/>
    </source>
</evidence>
<name>A0AAW4WEI0_9FIRM</name>
<dbReference type="Proteomes" id="UP001198893">
    <property type="component" value="Unassembled WGS sequence"/>
</dbReference>
<dbReference type="EMBL" id="JAJEQW010000004">
    <property type="protein sequence ID" value="MCC2241726.1"/>
    <property type="molecule type" value="Genomic_DNA"/>
</dbReference>
<dbReference type="Gene3D" id="3.40.50.300">
    <property type="entry name" value="P-loop containing nucleotide triphosphate hydrolases"/>
    <property type="match status" value="1"/>
</dbReference>
<feature type="domain" description="Guanylate kinase-like" evidence="1">
    <location>
        <begin position="2"/>
        <end position="192"/>
    </location>
</feature>
<accession>A0AAW4WEI0</accession>
<sequence length="196" mass="22565">MGKIFCLMGKSSTGKDTIYKMLRDEKALQLQTIVPYTTRPIRAGETEGVEYHFIDEQRLLNLEKEGKVIEQRAYDTIYGIWRYATIADGQVNLSEHSYLLIGTLAVYTQLCAYYGKNAIVPIYIEVEDGLRLQRALDRERMQDKPKYTELCRRFLADDADFAEEALEKAGITRHFENDNLQKTVEEIAAFVLSYNG</sequence>
<dbReference type="GO" id="GO:0016301">
    <property type="term" value="F:kinase activity"/>
    <property type="evidence" value="ECO:0007669"/>
    <property type="project" value="UniProtKB-KW"/>
</dbReference>
<reference evidence="2" key="1">
    <citation type="submission" date="2021-10" db="EMBL/GenBank/DDBJ databases">
        <title>Anaerobic single-cell dispensing facilitates the cultivation of human gut bacteria.</title>
        <authorList>
            <person name="Afrizal A."/>
        </authorList>
    </citation>
    <scope>NUCLEOTIDE SEQUENCE</scope>
    <source>
        <strain evidence="2">CLA-AA-H204</strain>
    </source>
</reference>
<dbReference type="Pfam" id="PF00625">
    <property type="entry name" value="Guanylate_kin"/>
    <property type="match status" value="1"/>
</dbReference>
<dbReference type="SMART" id="SM00072">
    <property type="entry name" value="GuKc"/>
    <property type="match status" value="1"/>
</dbReference>
<dbReference type="InterPro" id="IPR020590">
    <property type="entry name" value="Guanylate_kinase_CS"/>
</dbReference>
<proteinExistence type="predicted"/>
<protein>
    <submittedName>
        <fullName evidence="2">Guanylate kinase</fullName>
    </submittedName>
</protein>
<keyword evidence="2" id="KW-0808">Transferase</keyword>
<dbReference type="PROSITE" id="PS00856">
    <property type="entry name" value="GUANYLATE_KINASE_1"/>
    <property type="match status" value="1"/>
</dbReference>
<dbReference type="RefSeq" id="WP_227709849.1">
    <property type="nucleotide sequence ID" value="NZ_JAJEQW010000004.1"/>
</dbReference>
<organism evidence="2 3">
    <name type="scientific">Roseburia amylophila</name>
    <dbReference type="NCBI Taxonomy" id="2981794"/>
    <lineage>
        <taxon>Bacteria</taxon>
        <taxon>Bacillati</taxon>
        <taxon>Bacillota</taxon>
        <taxon>Clostridia</taxon>
        <taxon>Lachnospirales</taxon>
        <taxon>Lachnospiraceae</taxon>
        <taxon>Roseburia</taxon>
    </lineage>
</organism>
<dbReference type="SUPFAM" id="SSF52540">
    <property type="entry name" value="P-loop containing nucleoside triphosphate hydrolases"/>
    <property type="match status" value="1"/>
</dbReference>
<dbReference type="InterPro" id="IPR027417">
    <property type="entry name" value="P-loop_NTPase"/>
</dbReference>
<dbReference type="InterPro" id="IPR008145">
    <property type="entry name" value="GK/Ca_channel_bsu"/>
</dbReference>